<dbReference type="GO" id="GO:0008880">
    <property type="term" value="F:glucuronate isomerase activity"/>
    <property type="evidence" value="ECO:0007669"/>
    <property type="project" value="UniProtKB-EC"/>
</dbReference>
<dbReference type="SUPFAM" id="SSF51556">
    <property type="entry name" value="Metallo-dependent hydrolases"/>
    <property type="match status" value="1"/>
</dbReference>
<dbReference type="InterPro" id="IPR003766">
    <property type="entry name" value="Uronate_isomerase"/>
</dbReference>
<keyword evidence="2" id="KW-1185">Reference proteome</keyword>
<dbReference type="EC" id="5.3.1.12" evidence="1"/>
<dbReference type="UniPathway" id="UPA00246"/>
<organism evidence="1 2">
    <name type="scientific">Rosistilla ulvae</name>
    <dbReference type="NCBI Taxonomy" id="1930277"/>
    <lineage>
        <taxon>Bacteria</taxon>
        <taxon>Pseudomonadati</taxon>
        <taxon>Planctomycetota</taxon>
        <taxon>Planctomycetia</taxon>
        <taxon>Pirellulales</taxon>
        <taxon>Pirellulaceae</taxon>
        <taxon>Rosistilla</taxon>
    </lineage>
</organism>
<proteinExistence type="predicted"/>
<dbReference type="OrthoDB" id="231890at2"/>
<evidence type="ECO:0000313" key="2">
    <source>
        <dbReference type="Proteomes" id="UP000319557"/>
    </source>
</evidence>
<accession>A0A517LUU7</accession>
<name>A0A517LUU7_9BACT</name>
<dbReference type="Proteomes" id="UP000319557">
    <property type="component" value="Chromosome"/>
</dbReference>
<dbReference type="Pfam" id="PF02614">
    <property type="entry name" value="UxaC"/>
    <property type="match status" value="1"/>
</dbReference>
<sequence>MTSELRQRIYQQLASVELIDPHTHINPLDAGSHTLVDILGYHYYTELAHSAGMPREQIEDPAISAKEKVGRLIEGIGPIDNTIQYSWLIDICQRFFGFEGDRLDASNWEALFDSSEAQMADAGWSDEVLRRSNVKSVFLTNDFDDPLAGFDTAKYVPCLRTDDLVFHLGKPEVRQRLEAATKVSVGSWTELREAIGVLFEHFTTNNARACAISIPPSFAPEPVSDGRVETALDAVLKDGVNSDESHLRALSHRIFWTLAEMCDQYELPFDLMIGVNRGVYPTGVFQGQDLYDSRVSLIQYQQLLNAFPRVTFPISVLASVTNQELASYAWIFPNVVTNGHWWYSNTPSIIERDAAHRLEAVPRTKQIGYYSDAYKLEFVAPKFDMYRKILAKVLEQYYVIDRSWSEERAVEFGTQVLRGNVETTFKIS</sequence>
<dbReference type="AlphaFoldDB" id="A0A517LUU7"/>
<protein>
    <submittedName>
        <fullName evidence="1">Uronate isomerase</fullName>
        <ecNumber evidence="1">5.3.1.12</ecNumber>
    </submittedName>
</protein>
<gene>
    <name evidence="1" type="primary">uxaC</name>
    <name evidence="1" type="ORF">EC9_05580</name>
</gene>
<dbReference type="InterPro" id="IPR032466">
    <property type="entry name" value="Metal_Hydrolase"/>
</dbReference>
<keyword evidence="1" id="KW-0413">Isomerase</keyword>
<dbReference type="EMBL" id="CP036261">
    <property type="protein sequence ID" value="QDS86396.1"/>
    <property type="molecule type" value="Genomic_DNA"/>
</dbReference>
<dbReference type="KEGG" id="ruv:EC9_05580"/>
<dbReference type="GO" id="GO:0006064">
    <property type="term" value="P:glucuronate catabolic process"/>
    <property type="evidence" value="ECO:0007669"/>
    <property type="project" value="InterPro"/>
</dbReference>
<evidence type="ECO:0000313" key="1">
    <source>
        <dbReference type="EMBL" id="QDS86396.1"/>
    </source>
</evidence>
<dbReference type="Gene3D" id="3.20.20.140">
    <property type="entry name" value="Metal-dependent hydrolases"/>
    <property type="match status" value="1"/>
</dbReference>
<dbReference type="Gene3D" id="1.10.2020.10">
    <property type="entry name" value="uronate isomerase, domain 2, chain A"/>
    <property type="match status" value="1"/>
</dbReference>
<reference evidence="1 2" key="1">
    <citation type="submission" date="2019-02" db="EMBL/GenBank/DDBJ databases">
        <title>Deep-cultivation of Planctomycetes and their phenomic and genomic characterization uncovers novel biology.</title>
        <authorList>
            <person name="Wiegand S."/>
            <person name="Jogler M."/>
            <person name="Boedeker C."/>
            <person name="Pinto D."/>
            <person name="Vollmers J."/>
            <person name="Rivas-Marin E."/>
            <person name="Kohn T."/>
            <person name="Peeters S.H."/>
            <person name="Heuer A."/>
            <person name="Rast P."/>
            <person name="Oberbeckmann S."/>
            <person name="Bunk B."/>
            <person name="Jeske O."/>
            <person name="Meyerdierks A."/>
            <person name="Storesund J.E."/>
            <person name="Kallscheuer N."/>
            <person name="Luecker S."/>
            <person name="Lage O.M."/>
            <person name="Pohl T."/>
            <person name="Merkel B.J."/>
            <person name="Hornburger P."/>
            <person name="Mueller R.-W."/>
            <person name="Bruemmer F."/>
            <person name="Labrenz M."/>
            <person name="Spormann A.M."/>
            <person name="Op den Camp H."/>
            <person name="Overmann J."/>
            <person name="Amann R."/>
            <person name="Jetten M.S.M."/>
            <person name="Mascher T."/>
            <person name="Medema M.H."/>
            <person name="Devos D.P."/>
            <person name="Kaster A.-K."/>
            <person name="Ovreas L."/>
            <person name="Rohde M."/>
            <person name="Galperin M.Y."/>
            <person name="Jogler C."/>
        </authorList>
    </citation>
    <scope>NUCLEOTIDE SEQUENCE [LARGE SCALE GENOMIC DNA]</scope>
    <source>
        <strain evidence="1 2">EC9</strain>
    </source>
</reference>